<name>A0ABQ9XSV5_9EUKA</name>
<gene>
    <name evidence="3" type="ORF">BLNAU_11024</name>
    <name evidence="2" type="ORF">BLNAU_11082</name>
</gene>
<organism evidence="2 4">
    <name type="scientific">Blattamonas nauphoetae</name>
    <dbReference type="NCBI Taxonomy" id="2049346"/>
    <lineage>
        <taxon>Eukaryota</taxon>
        <taxon>Metamonada</taxon>
        <taxon>Preaxostyla</taxon>
        <taxon>Oxymonadida</taxon>
        <taxon>Blattamonas</taxon>
    </lineage>
</organism>
<comment type="caution">
    <text evidence="2">The sequence shown here is derived from an EMBL/GenBank/DDBJ whole genome shotgun (WGS) entry which is preliminary data.</text>
</comment>
<evidence type="ECO:0000313" key="4">
    <source>
        <dbReference type="Proteomes" id="UP001281761"/>
    </source>
</evidence>
<protein>
    <submittedName>
        <fullName evidence="2">Uncharacterized protein</fullName>
    </submittedName>
</protein>
<proteinExistence type="predicted"/>
<reference evidence="2 4" key="1">
    <citation type="journal article" date="2022" name="bioRxiv">
        <title>Genomics of Preaxostyla Flagellates Illuminates Evolutionary Transitions and the Path Towards Mitochondrial Loss.</title>
        <authorList>
            <person name="Novak L.V.F."/>
            <person name="Treitli S.C."/>
            <person name="Pyrih J."/>
            <person name="Halakuc P."/>
            <person name="Pipaliya S.V."/>
            <person name="Vacek V."/>
            <person name="Brzon O."/>
            <person name="Soukal P."/>
            <person name="Eme L."/>
            <person name="Dacks J.B."/>
            <person name="Karnkowska A."/>
            <person name="Elias M."/>
            <person name="Hampl V."/>
        </authorList>
    </citation>
    <scope>NUCLEOTIDE SEQUENCE [LARGE SCALE GENOMIC DNA]</scope>
    <source>
        <strain evidence="2">NAU3</strain>
        <tissue evidence="2">Gut</tissue>
    </source>
</reference>
<dbReference type="EMBL" id="JARBJD010000083">
    <property type="protein sequence ID" value="KAK2954061.1"/>
    <property type="molecule type" value="Genomic_DNA"/>
</dbReference>
<keyword evidence="4" id="KW-1185">Reference proteome</keyword>
<sequence>MDILELPDCLSRRLALPTAAQITSQPCSMMGGGPDQEQNDCESQPQPHQYDEWKHPIQIQSSASTPPDTGELTKYDCCHPNNGLNGYVWITQSPIQ</sequence>
<accession>A0ABQ9XSV5</accession>
<evidence type="ECO:0000313" key="3">
    <source>
        <dbReference type="EMBL" id="KAK2954061.1"/>
    </source>
</evidence>
<dbReference type="Proteomes" id="UP001281761">
    <property type="component" value="Unassembled WGS sequence"/>
</dbReference>
<evidence type="ECO:0000313" key="2">
    <source>
        <dbReference type="EMBL" id="KAK2953980.1"/>
    </source>
</evidence>
<evidence type="ECO:0000256" key="1">
    <source>
        <dbReference type="SAM" id="MobiDB-lite"/>
    </source>
</evidence>
<dbReference type="EMBL" id="JARBJD010000084">
    <property type="protein sequence ID" value="KAK2953980.1"/>
    <property type="molecule type" value="Genomic_DNA"/>
</dbReference>
<feature type="region of interest" description="Disordered" evidence="1">
    <location>
        <begin position="24"/>
        <end position="49"/>
    </location>
</feature>